<evidence type="ECO:0000259" key="2">
    <source>
        <dbReference type="Pfam" id="PF21549"/>
    </source>
</evidence>
<dbReference type="Pfam" id="PF21549">
    <property type="entry name" value="PRDM2_PR"/>
    <property type="match status" value="1"/>
</dbReference>
<dbReference type="OrthoDB" id="6369905at2759"/>
<feature type="non-terminal residue" evidence="3">
    <location>
        <position position="1"/>
    </location>
</feature>
<accession>A0A0K2UVU8</accession>
<evidence type="ECO:0000313" key="3">
    <source>
        <dbReference type="EMBL" id="CDW42378.1"/>
    </source>
</evidence>
<dbReference type="SUPFAM" id="SSF82199">
    <property type="entry name" value="SET domain"/>
    <property type="match status" value="1"/>
</dbReference>
<dbReference type="InterPro" id="IPR046341">
    <property type="entry name" value="SET_dom_sf"/>
</dbReference>
<name>A0A0K2UVU8_LEPSM</name>
<dbReference type="Gene3D" id="2.170.270.10">
    <property type="entry name" value="SET domain"/>
    <property type="match status" value="1"/>
</dbReference>
<dbReference type="InterPro" id="IPR001214">
    <property type="entry name" value="SET_dom"/>
</dbReference>
<reference evidence="3" key="1">
    <citation type="submission" date="2014-05" db="EMBL/GenBank/DDBJ databases">
        <authorList>
            <person name="Chronopoulou M."/>
        </authorList>
    </citation>
    <scope>NUCLEOTIDE SEQUENCE</scope>
    <source>
        <tissue evidence="3">Whole organism</tissue>
    </source>
</reference>
<feature type="region of interest" description="Disordered" evidence="1">
    <location>
        <begin position="19"/>
        <end position="40"/>
    </location>
</feature>
<sequence>RYESLSRLSLPSQLQILELNSSPAKKDPEDEEEEDIYPHPSNGYGVITQVGIEKHSRFGPLIGDQIQEVDINKDTDFQHLWKILENLYISTLDPETSNWFRYLRPAPSKASCNCVFLSDPLNHKGYLITTQDIRLGEELLFWTDWAWNDEEFHKIPMKT</sequence>
<protein>
    <recommendedName>
        <fullName evidence="2">SET domain-containing protein</fullName>
    </recommendedName>
</protein>
<proteinExistence type="predicted"/>
<organism evidence="3">
    <name type="scientific">Lepeophtheirus salmonis</name>
    <name type="common">Salmon louse</name>
    <name type="synonym">Caligus salmonis</name>
    <dbReference type="NCBI Taxonomy" id="72036"/>
    <lineage>
        <taxon>Eukaryota</taxon>
        <taxon>Metazoa</taxon>
        <taxon>Ecdysozoa</taxon>
        <taxon>Arthropoda</taxon>
        <taxon>Crustacea</taxon>
        <taxon>Multicrustacea</taxon>
        <taxon>Hexanauplia</taxon>
        <taxon>Copepoda</taxon>
        <taxon>Siphonostomatoida</taxon>
        <taxon>Caligidae</taxon>
        <taxon>Lepeophtheirus</taxon>
    </lineage>
</organism>
<feature type="domain" description="SET" evidence="2">
    <location>
        <begin position="40"/>
        <end position="144"/>
    </location>
</feature>
<dbReference type="GO" id="GO:0008276">
    <property type="term" value="F:protein methyltransferase activity"/>
    <property type="evidence" value="ECO:0007669"/>
    <property type="project" value="UniProtKB-ARBA"/>
</dbReference>
<dbReference type="GO" id="GO:0008170">
    <property type="term" value="F:N-methyltransferase activity"/>
    <property type="evidence" value="ECO:0007669"/>
    <property type="project" value="UniProtKB-ARBA"/>
</dbReference>
<dbReference type="GO" id="GO:0008757">
    <property type="term" value="F:S-adenosylmethionine-dependent methyltransferase activity"/>
    <property type="evidence" value="ECO:0007669"/>
    <property type="project" value="UniProtKB-ARBA"/>
</dbReference>
<dbReference type="AlphaFoldDB" id="A0A0K2UVU8"/>
<feature type="non-terminal residue" evidence="3">
    <location>
        <position position="159"/>
    </location>
</feature>
<dbReference type="EMBL" id="HACA01025017">
    <property type="protein sequence ID" value="CDW42378.1"/>
    <property type="molecule type" value="Transcribed_RNA"/>
</dbReference>
<evidence type="ECO:0000256" key="1">
    <source>
        <dbReference type="SAM" id="MobiDB-lite"/>
    </source>
</evidence>